<reference evidence="2 3" key="1">
    <citation type="submission" date="2019-12" db="EMBL/GenBank/DDBJ databases">
        <title>Genomic-based taxomic classification of the family Erythrobacteraceae.</title>
        <authorList>
            <person name="Xu L."/>
        </authorList>
    </citation>
    <scope>NUCLEOTIDE SEQUENCE [LARGE SCALE GENOMIC DNA]</scope>
    <source>
        <strain evidence="2 3">100921-2</strain>
    </source>
</reference>
<dbReference type="InterPro" id="IPR007569">
    <property type="entry name" value="DUF559"/>
</dbReference>
<dbReference type="Proteomes" id="UP000439522">
    <property type="component" value="Unassembled WGS sequence"/>
</dbReference>
<name>A0A6I4T9U1_9SPHN</name>
<evidence type="ECO:0000313" key="2">
    <source>
        <dbReference type="EMBL" id="MXO73883.1"/>
    </source>
</evidence>
<protein>
    <submittedName>
        <fullName evidence="2">DUF559 domain-containing protein</fullName>
    </submittedName>
</protein>
<keyword evidence="3" id="KW-1185">Reference proteome</keyword>
<gene>
    <name evidence="2" type="ORF">GRI40_01420</name>
</gene>
<dbReference type="InterPro" id="IPR011335">
    <property type="entry name" value="Restrct_endonuc-II-like"/>
</dbReference>
<comment type="caution">
    <text evidence="2">The sequence shown here is derived from an EMBL/GenBank/DDBJ whole genome shotgun (WGS) entry which is preliminary data.</text>
</comment>
<proteinExistence type="predicted"/>
<dbReference type="OrthoDB" id="9798754at2"/>
<dbReference type="SUPFAM" id="SSF52980">
    <property type="entry name" value="Restriction endonuclease-like"/>
    <property type="match status" value="1"/>
</dbReference>
<dbReference type="AlphaFoldDB" id="A0A6I4T9U1"/>
<dbReference type="Pfam" id="PF04480">
    <property type="entry name" value="DUF559"/>
    <property type="match status" value="1"/>
</dbReference>
<evidence type="ECO:0000259" key="1">
    <source>
        <dbReference type="Pfam" id="PF04480"/>
    </source>
</evidence>
<dbReference type="EMBL" id="WTZA01000001">
    <property type="protein sequence ID" value="MXO73883.1"/>
    <property type="molecule type" value="Genomic_DNA"/>
</dbReference>
<dbReference type="RefSeq" id="WP_160609691.1">
    <property type="nucleotide sequence ID" value="NZ_WTZA01000001.1"/>
</dbReference>
<feature type="domain" description="DUF559" evidence="1">
    <location>
        <begin position="6"/>
        <end position="112"/>
    </location>
</feature>
<organism evidence="2 3">
    <name type="scientific">Tsuneonella aeria</name>
    <dbReference type="NCBI Taxonomy" id="1837929"/>
    <lineage>
        <taxon>Bacteria</taxon>
        <taxon>Pseudomonadati</taxon>
        <taxon>Pseudomonadota</taxon>
        <taxon>Alphaproteobacteria</taxon>
        <taxon>Sphingomonadales</taxon>
        <taxon>Erythrobacteraceae</taxon>
        <taxon>Tsuneonella</taxon>
    </lineage>
</organism>
<dbReference type="InterPro" id="IPR047216">
    <property type="entry name" value="Endonuclease_DUF559_bact"/>
</dbReference>
<evidence type="ECO:0000313" key="3">
    <source>
        <dbReference type="Proteomes" id="UP000439522"/>
    </source>
</evidence>
<dbReference type="PANTHER" id="PTHR38590">
    <property type="entry name" value="BLL0828 PROTEIN"/>
    <property type="match status" value="1"/>
</dbReference>
<dbReference type="PANTHER" id="PTHR38590:SF1">
    <property type="entry name" value="BLL0828 PROTEIN"/>
    <property type="match status" value="1"/>
</dbReference>
<sequence length="134" mass="15488">MRDLELTKRARAMRRAMTEAETRLWPELRAKRFVAVKFRRQKVIQDERHRYIVDFAANDPKLVIELDGDTHAACARYDAARTTFLEIKGYQVLRYSNHDVTRNMDGVLQHLAGVIAQLQSQPPLPTLSPEGERA</sequence>
<dbReference type="Gene3D" id="3.40.960.10">
    <property type="entry name" value="VSR Endonuclease"/>
    <property type="match status" value="1"/>
</dbReference>
<accession>A0A6I4T9U1</accession>
<dbReference type="CDD" id="cd01038">
    <property type="entry name" value="Endonuclease_DUF559"/>
    <property type="match status" value="1"/>
</dbReference>